<dbReference type="EMBL" id="SZZH01000001">
    <property type="protein sequence ID" value="TKV61860.1"/>
    <property type="molecule type" value="Genomic_DNA"/>
</dbReference>
<dbReference type="InterPro" id="IPR027417">
    <property type="entry name" value="P-loop_NTPase"/>
</dbReference>
<organism evidence="1 2">
    <name type="scientific">Nakamurella flava</name>
    <dbReference type="NCBI Taxonomy" id="2576308"/>
    <lineage>
        <taxon>Bacteria</taxon>
        <taxon>Bacillati</taxon>
        <taxon>Actinomycetota</taxon>
        <taxon>Actinomycetes</taxon>
        <taxon>Nakamurellales</taxon>
        <taxon>Nakamurellaceae</taxon>
        <taxon>Nakamurella</taxon>
    </lineage>
</organism>
<gene>
    <name evidence="1" type="ORF">FDO65_10060</name>
</gene>
<proteinExistence type="predicted"/>
<protein>
    <recommendedName>
        <fullName evidence="3">Terminase</fullName>
    </recommendedName>
</protein>
<name>A0A4U6QMJ0_9ACTN</name>
<dbReference type="OrthoDB" id="3188010at2"/>
<dbReference type="RefSeq" id="WP_137449165.1">
    <property type="nucleotide sequence ID" value="NZ_SZZH01000001.1"/>
</dbReference>
<dbReference type="AlphaFoldDB" id="A0A4U6QMJ0"/>
<sequence>MPAEFQLVPPAYRTEPSYVTTFGPEVADLNEAVGLIPDPEQRLALDMMFGVDKRGKSAVFEFAVVCARQNLKTGLFKMAAMGWLFLTAVELTVWSAHEFQTTREAHRDMVALIDSSSWFSRKVKAIYDSSNDKSIHLLNGSRLIFKARTQSGGRGLSGDKVILDEAFALQAGHVASLLPTVSAKPDPQIAYASSAGMARSTVLRAIRDRGRSDRPGRLGYLEWCAPPGGCAIDGCEHALHTPGCALDKVENRRAANPLLGRVRANGTTLTEEYLDDERQAFAAIPLEWARERLGWWDDPGVAEVFGAGRWEACGGPTPERSRLLAVAVAVSVNLDAAAVVGVGVVGARVYVQVLAHGPGWDWLPEQVPADVKCLVDPRGPAAVAVPALKAALRKRLVEPTRAQVYDAFDALLTLVKDGDLLHDKDSILTASANGAVPRLVGDRSTWGRRTSTADTTAIEAATLAAWWASLPAPAPPPPPPPAAVVAAAPTARGDDLTTMGF</sequence>
<dbReference type="Proteomes" id="UP000306985">
    <property type="component" value="Unassembled WGS sequence"/>
</dbReference>
<reference evidence="1 2" key="1">
    <citation type="submission" date="2019-05" db="EMBL/GenBank/DDBJ databases">
        <title>Nakamurella sp. N5BH11, whole genome shotgun sequence.</title>
        <authorList>
            <person name="Tuo L."/>
        </authorList>
    </citation>
    <scope>NUCLEOTIDE SEQUENCE [LARGE SCALE GENOMIC DNA]</scope>
    <source>
        <strain evidence="1 2">N5BH11</strain>
    </source>
</reference>
<evidence type="ECO:0000313" key="1">
    <source>
        <dbReference type="EMBL" id="TKV61860.1"/>
    </source>
</evidence>
<dbReference type="Gene3D" id="3.40.50.300">
    <property type="entry name" value="P-loop containing nucleotide triphosphate hydrolases"/>
    <property type="match status" value="1"/>
</dbReference>
<keyword evidence="2" id="KW-1185">Reference proteome</keyword>
<evidence type="ECO:0000313" key="2">
    <source>
        <dbReference type="Proteomes" id="UP000306985"/>
    </source>
</evidence>
<accession>A0A4U6QMJ0</accession>
<comment type="caution">
    <text evidence="1">The sequence shown here is derived from an EMBL/GenBank/DDBJ whole genome shotgun (WGS) entry which is preliminary data.</text>
</comment>
<evidence type="ECO:0008006" key="3">
    <source>
        <dbReference type="Google" id="ProtNLM"/>
    </source>
</evidence>